<sequence length="123" mass="14264">MLTWTHKMEENIKYRTPYRVSDSKNISTLELCSQNVEKKHPWPHYKQYKFLHECQWELYICGRASSVCCSDIVKKSNDEGGKASRVFCGRASQVEHCCCTLRLGRHSLNMIDIEGGNGYKTNK</sequence>
<organism evidence="1 2">
    <name type="scientific">Romanomermis culicivorax</name>
    <name type="common">Nematode worm</name>
    <dbReference type="NCBI Taxonomy" id="13658"/>
    <lineage>
        <taxon>Eukaryota</taxon>
        <taxon>Metazoa</taxon>
        <taxon>Ecdysozoa</taxon>
        <taxon>Nematoda</taxon>
        <taxon>Enoplea</taxon>
        <taxon>Dorylaimia</taxon>
        <taxon>Mermithida</taxon>
        <taxon>Mermithoidea</taxon>
        <taxon>Mermithidae</taxon>
        <taxon>Romanomermis</taxon>
    </lineage>
</organism>
<dbReference type="Proteomes" id="UP000887565">
    <property type="component" value="Unplaced"/>
</dbReference>
<protein>
    <submittedName>
        <fullName evidence="2">Uncharacterized protein</fullName>
    </submittedName>
</protein>
<proteinExistence type="predicted"/>
<name>A0A915I639_ROMCU</name>
<evidence type="ECO:0000313" key="1">
    <source>
        <dbReference type="Proteomes" id="UP000887565"/>
    </source>
</evidence>
<reference evidence="2" key="1">
    <citation type="submission" date="2022-11" db="UniProtKB">
        <authorList>
            <consortium name="WormBaseParasite"/>
        </authorList>
    </citation>
    <scope>IDENTIFICATION</scope>
</reference>
<dbReference type="AlphaFoldDB" id="A0A915I639"/>
<accession>A0A915I639</accession>
<dbReference type="WBParaSite" id="nRc.2.0.1.t08839-RA">
    <property type="protein sequence ID" value="nRc.2.0.1.t08839-RA"/>
    <property type="gene ID" value="nRc.2.0.1.g08839"/>
</dbReference>
<evidence type="ECO:0000313" key="2">
    <source>
        <dbReference type="WBParaSite" id="nRc.2.0.1.t08839-RA"/>
    </source>
</evidence>
<keyword evidence="1" id="KW-1185">Reference proteome</keyword>